<keyword evidence="2" id="KW-1185">Reference proteome</keyword>
<dbReference type="EMBL" id="CAJVPU010005824">
    <property type="protein sequence ID" value="CAG8553106.1"/>
    <property type="molecule type" value="Genomic_DNA"/>
</dbReference>
<proteinExistence type="predicted"/>
<evidence type="ECO:0000313" key="2">
    <source>
        <dbReference type="Proteomes" id="UP000789702"/>
    </source>
</evidence>
<reference evidence="1" key="1">
    <citation type="submission" date="2021-06" db="EMBL/GenBank/DDBJ databases">
        <authorList>
            <person name="Kallberg Y."/>
            <person name="Tangrot J."/>
            <person name="Rosling A."/>
        </authorList>
    </citation>
    <scope>NUCLEOTIDE SEQUENCE</scope>
    <source>
        <strain evidence="1">IL203A</strain>
    </source>
</reference>
<feature type="non-terminal residue" evidence="1">
    <location>
        <position position="1"/>
    </location>
</feature>
<accession>A0ACA9M0Z1</accession>
<sequence length="55" mass="6297">GGSIYTNRISQLVSFQPIIQSQFQQNFQNPSQPVIQHQLQQNFQTSSQPVIQPQL</sequence>
<gene>
    <name evidence="1" type="ORF">DHETER_LOCUS5316</name>
</gene>
<evidence type="ECO:0000313" key="1">
    <source>
        <dbReference type="EMBL" id="CAG8553106.1"/>
    </source>
</evidence>
<dbReference type="Proteomes" id="UP000789702">
    <property type="component" value="Unassembled WGS sequence"/>
</dbReference>
<protein>
    <submittedName>
        <fullName evidence="1">4490_t:CDS:1</fullName>
    </submittedName>
</protein>
<name>A0ACA9M0Z1_9GLOM</name>
<comment type="caution">
    <text evidence="1">The sequence shown here is derived from an EMBL/GenBank/DDBJ whole genome shotgun (WGS) entry which is preliminary data.</text>
</comment>
<organism evidence="1 2">
    <name type="scientific">Dentiscutata heterogama</name>
    <dbReference type="NCBI Taxonomy" id="1316150"/>
    <lineage>
        <taxon>Eukaryota</taxon>
        <taxon>Fungi</taxon>
        <taxon>Fungi incertae sedis</taxon>
        <taxon>Mucoromycota</taxon>
        <taxon>Glomeromycotina</taxon>
        <taxon>Glomeromycetes</taxon>
        <taxon>Diversisporales</taxon>
        <taxon>Gigasporaceae</taxon>
        <taxon>Dentiscutata</taxon>
    </lineage>
</organism>